<reference evidence="3 4" key="1">
    <citation type="submission" date="2016-01" db="EMBL/GenBank/DDBJ databases">
        <title>Genome sequencing of Roseivirga seohaensis SW-152.</title>
        <authorList>
            <person name="Selvaratnam C."/>
            <person name="Thevarajoo S."/>
            <person name="Goh K.M."/>
            <person name="Ee R."/>
            <person name="Chan K.-G."/>
            <person name="Chong C.S."/>
        </authorList>
    </citation>
    <scope>NUCLEOTIDE SEQUENCE [LARGE SCALE GENOMIC DNA]</scope>
    <source>
        <strain evidence="3 4">SW-152</strain>
    </source>
</reference>
<dbReference type="PANTHER" id="PTHR45947:SF14">
    <property type="entry name" value="SLL1723 PROTEIN"/>
    <property type="match status" value="1"/>
</dbReference>
<protein>
    <recommendedName>
        <fullName evidence="5">Glycosyl transferase family 1 domain-containing protein</fullName>
    </recommendedName>
</protein>
<dbReference type="STRING" id="1914963.AWW67_13845"/>
<sequence length="362" mass="40690">MRIAIILNGGVNTGHKLEGVPALTAFLKCITKENEVVIFSIQPALATDTPYKLVESKGSKFRKYFNLICNLQRHHRQEPFNIIHAFYGFPAGIIASFLGKMLRLPTVLTLMGGESANVPVSSFGMLRKRRLKVLIFWAIKNVTKVVVLSKYQLEILRENGLKRQDIEVIPFGVSDGLLSPPKKTRCIQPYKLVTVANINPIKDHFTLLLMFKELLQYFPAKLTIVGGDFYSGQIHEFVKKLELEHHVEFTGQKTNQEAIEYIKNSDLHVISSQSESLSVVFIEAMALGIPTCSTNVGLMAELTGSHCLTSAVGNPKELAKNARTLLTDEELRKALIQNGLNWVRHNSLENITVKYLRLYNEL</sequence>
<dbReference type="GO" id="GO:0016757">
    <property type="term" value="F:glycosyltransferase activity"/>
    <property type="evidence" value="ECO:0007669"/>
    <property type="project" value="InterPro"/>
</dbReference>
<accession>A0A150XL27</accession>
<dbReference type="InterPro" id="IPR001296">
    <property type="entry name" value="Glyco_trans_1"/>
</dbReference>
<comment type="caution">
    <text evidence="3">The sequence shown here is derived from an EMBL/GenBank/DDBJ whole genome shotgun (WGS) entry which is preliminary data.</text>
</comment>
<proteinExistence type="predicted"/>
<name>A0A150XL27_9BACT</name>
<organism evidence="3 4">
    <name type="scientific">Roseivirga seohaensis</name>
    <dbReference type="NCBI Taxonomy" id="1914963"/>
    <lineage>
        <taxon>Bacteria</taxon>
        <taxon>Pseudomonadati</taxon>
        <taxon>Bacteroidota</taxon>
        <taxon>Cytophagia</taxon>
        <taxon>Cytophagales</taxon>
        <taxon>Roseivirgaceae</taxon>
        <taxon>Roseivirga</taxon>
    </lineage>
</organism>
<dbReference type="Gene3D" id="3.40.50.2000">
    <property type="entry name" value="Glycogen Phosphorylase B"/>
    <property type="match status" value="2"/>
</dbReference>
<dbReference type="RefSeq" id="WP_062303615.1">
    <property type="nucleotide sequence ID" value="NZ_LRPB01000049.1"/>
</dbReference>
<dbReference type="SUPFAM" id="SSF53756">
    <property type="entry name" value="UDP-Glycosyltransferase/glycogen phosphorylase"/>
    <property type="match status" value="1"/>
</dbReference>
<dbReference type="InterPro" id="IPR028098">
    <property type="entry name" value="Glyco_trans_4-like_N"/>
</dbReference>
<evidence type="ECO:0000313" key="4">
    <source>
        <dbReference type="Proteomes" id="UP000075663"/>
    </source>
</evidence>
<dbReference type="EMBL" id="LRPB01000049">
    <property type="protein sequence ID" value="KYG79447.1"/>
    <property type="molecule type" value="Genomic_DNA"/>
</dbReference>
<evidence type="ECO:0000313" key="3">
    <source>
        <dbReference type="EMBL" id="KYG79447.1"/>
    </source>
</evidence>
<dbReference type="Pfam" id="PF00534">
    <property type="entry name" value="Glycos_transf_1"/>
    <property type="match status" value="1"/>
</dbReference>
<dbReference type="PANTHER" id="PTHR45947">
    <property type="entry name" value="SULFOQUINOVOSYL TRANSFERASE SQD2"/>
    <property type="match status" value="1"/>
</dbReference>
<dbReference type="AlphaFoldDB" id="A0A150XL27"/>
<evidence type="ECO:0000259" key="1">
    <source>
        <dbReference type="Pfam" id="PF00534"/>
    </source>
</evidence>
<dbReference type="Proteomes" id="UP000075663">
    <property type="component" value="Unassembled WGS sequence"/>
</dbReference>
<dbReference type="Pfam" id="PF13439">
    <property type="entry name" value="Glyco_transf_4"/>
    <property type="match status" value="1"/>
</dbReference>
<feature type="domain" description="Glycosyltransferase subfamily 4-like N-terminal" evidence="2">
    <location>
        <begin position="57"/>
        <end position="174"/>
    </location>
</feature>
<dbReference type="CDD" id="cd03801">
    <property type="entry name" value="GT4_PimA-like"/>
    <property type="match status" value="1"/>
</dbReference>
<dbReference type="InterPro" id="IPR050194">
    <property type="entry name" value="Glycosyltransferase_grp1"/>
</dbReference>
<feature type="domain" description="Glycosyl transferase family 1" evidence="1">
    <location>
        <begin position="189"/>
        <end position="341"/>
    </location>
</feature>
<gene>
    <name evidence="3" type="ORF">AWW67_13845</name>
</gene>
<evidence type="ECO:0000259" key="2">
    <source>
        <dbReference type="Pfam" id="PF13439"/>
    </source>
</evidence>
<evidence type="ECO:0008006" key="5">
    <source>
        <dbReference type="Google" id="ProtNLM"/>
    </source>
</evidence>